<evidence type="ECO:0000313" key="1">
    <source>
        <dbReference type="EMBL" id="GAJ23861.1"/>
    </source>
</evidence>
<comment type="caution">
    <text evidence="1">The sequence shown here is derived from an EMBL/GenBank/DDBJ whole genome shotgun (WGS) entry which is preliminary data.</text>
</comment>
<dbReference type="AlphaFoldDB" id="X1VXN6"/>
<gene>
    <name evidence="1" type="ORF">S12H4_60644</name>
</gene>
<name>X1VXN6_9ZZZZ</name>
<reference evidence="1" key="1">
    <citation type="journal article" date="2014" name="Front. Microbiol.">
        <title>High frequency of phylogenetically diverse reductive dehalogenase-homologous genes in deep subseafloor sedimentary metagenomes.</title>
        <authorList>
            <person name="Kawai M."/>
            <person name="Futagami T."/>
            <person name="Toyoda A."/>
            <person name="Takaki Y."/>
            <person name="Nishi S."/>
            <person name="Hori S."/>
            <person name="Arai W."/>
            <person name="Tsubouchi T."/>
            <person name="Morono Y."/>
            <person name="Uchiyama I."/>
            <person name="Ito T."/>
            <person name="Fujiyama A."/>
            <person name="Inagaki F."/>
            <person name="Takami H."/>
        </authorList>
    </citation>
    <scope>NUCLEOTIDE SEQUENCE</scope>
    <source>
        <strain evidence="1">Expedition CK06-06</strain>
    </source>
</reference>
<organism evidence="1">
    <name type="scientific">marine sediment metagenome</name>
    <dbReference type="NCBI Taxonomy" id="412755"/>
    <lineage>
        <taxon>unclassified sequences</taxon>
        <taxon>metagenomes</taxon>
        <taxon>ecological metagenomes</taxon>
    </lineage>
</organism>
<dbReference type="EMBL" id="BARW01039971">
    <property type="protein sequence ID" value="GAJ23861.1"/>
    <property type="molecule type" value="Genomic_DNA"/>
</dbReference>
<proteinExistence type="predicted"/>
<sequence length="50" mass="5033">MKGKLRLAICGFVITALLLGASPALAAPVLPHAFYGTVAIGENDAPVNAV</sequence>
<feature type="non-terminal residue" evidence="1">
    <location>
        <position position="50"/>
    </location>
</feature>
<protein>
    <submittedName>
        <fullName evidence="1">Uncharacterized protein</fullName>
    </submittedName>
</protein>
<accession>X1VXN6</accession>